<proteinExistence type="predicted"/>
<sequence length="303" mass="34930">MAEKIPYYNNLSESFQSADMTVLNPDFELIKFEDIPYDSKLFKQPFRLNAFIAALVTDGSFTLNINSQVYHLERGNMYFTAPWHIRHYHEIKNWKGYIIFFTPQYVFQQKPARTITTEFPFYQAESGLTTKLSEEQITAFEQLFTDMQGVLRSDNPDRYKMLFHYTNILLFNAKAATSGSYTVTKGNETVVSQFMNLLNGYFIELNKGNIKEELTLKAVAEGMHLHPNYLSNLLKDQTGKSASQIIRERVGLEAQALLKNTNMTVAEVAYYLQFTDTSNFAKFFKNVAGFSPSGFRESLREKV</sequence>
<keyword evidence="1" id="KW-0238">DNA-binding</keyword>
<dbReference type="PROSITE" id="PS01124">
    <property type="entry name" value="HTH_ARAC_FAMILY_2"/>
    <property type="match status" value="1"/>
</dbReference>
<dbReference type="SMART" id="SM00342">
    <property type="entry name" value="HTH_ARAC"/>
    <property type="match status" value="1"/>
</dbReference>
<comment type="caution">
    <text evidence="3">The sequence shown here is derived from an EMBL/GenBank/DDBJ whole genome shotgun (WGS) entry which is preliminary data.</text>
</comment>
<evidence type="ECO:0000259" key="2">
    <source>
        <dbReference type="PROSITE" id="PS01124"/>
    </source>
</evidence>
<dbReference type="InterPro" id="IPR018060">
    <property type="entry name" value="HTH_AraC"/>
</dbReference>
<dbReference type="Proteomes" id="UP000812270">
    <property type="component" value="Unassembled WGS sequence"/>
</dbReference>
<name>A0A9E2W2X0_9BACT</name>
<evidence type="ECO:0000313" key="3">
    <source>
        <dbReference type="EMBL" id="MBV4356239.1"/>
    </source>
</evidence>
<dbReference type="RefSeq" id="WP_217789798.1">
    <property type="nucleotide sequence ID" value="NZ_JAHSPG010000002.1"/>
</dbReference>
<protein>
    <submittedName>
        <fullName evidence="3">AraC family transcriptional regulator</fullName>
    </submittedName>
</protein>
<keyword evidence="4" id="KW-1185">Reference proteome</keyword>
<evidence type="ECO:0000313" key="4">
    <source>
        <dbReference type="Proteomes" id="UP000812270"/>
    </source>
</evidence>
<dbReference type="PANTHER" id="PTHR43280:SF32">
    <property type="entry name" value="TRANSCRIPTIONAL REGULATORY PROTEIN"/>
    <property type="match status" value="1"/>
</dbReference>
<gene>
    <name evidence="3" type="ORF">KTO63_03700</name>
</gene>
<dbReference type="GO" id="GO:0043565">
    <property type="term" value="F:sequence-specific DNA binding"/>
    <property type="evidence" value="ECO:0007669"/>
    <property type="project" value="InterPro"/>
</dbReference>
<feature type="domain" description="HTH araC/xylS-type" evidence="2">
    <location>
        <begin position="200"/>
        <end position="298"/>
    </location>
</feature>
<evidence type="ECO:0000256" key="1">
    <source>
        <dbReference type="ARBA" id="ARBA00023125"/>
    </source>
</evidence>
<accession>A0A9E2W2X0</accession>
<reference evidence="3" key="1">
    <citation type="submission" date="2021-06" db="EMBL/GenBank/DDBJ databases">
        <authorList>
            <person name="Huq M.A."/>
        </authorList>
    </citation>
    <scope>NUCLEOTIDE SEQUENCE</scope>
    <source>
        <strain evidence="3">MAH-26</strain>
    </source>
</reference>
<dbReference type="EMBL" id="JAHSPG010000002">
    <property type="protein sequence ID" value="MBV4356239.1"/>
    <property type="molecule type" value="Genomic_DNA"/>
</dbReference>
<dbReference type="Pfam" id="PF12833">
    <property type="entry name" value="HTH_18"/>
    <property type="match status" value="1"/>
</dbReference>
<dbReference type="AlphaFoldDB" id="A0A9E2W2X0"/>
<dbReference type="PANTHER" id="PTHR43280">
    <property type="entry name" value="ARAC-FAMILY TRANSCRIPTIONAL REGULATOR"/>
    <property type="match status" value="1"/>
</dbReference>
<organism evidence="3 4">
    <name type="scientific">Pinibacter aurantiacus</name>
    <dbReference type="NCBI Taxonomy" id="2851599"/>
    <lineage>
        <taxon>Bacteria</taxon>
        <taxon>Pseudomonadati</taxon>
        <taxon>Bacteroidota</taxon>
        <taxon>Chitinophagia</taxon>
        <taxon>Chitinophagales</taxon>
        <taxon>Chitinophagaceae</taxon>
        <taxon>Pinibacter</taxon>
    </lineage>
</organism>
<dbReference type="GO" id="GO:0003700">
    <property type="term" value="F:DNA-binding transcription factor activity"/>
    <property type="evidence" value="ECO:0007669"/>
    <property type="project" value="InterPro"/>
</dbReference>